<organism evidence="2 3">
    <name type="scientific">Lignipirellula cremea</name>
    <dbReference type="NCBI Taxonomy" id="2528010"/>
    <lineage>
        <taxon>Bacteria</taxon>
        <taxon>Pseudomonadati</taxon>
        <taxon>Planctomycetota</taxon>
        <taxon>Planctomycetia</taxon>
        <taxon>Pirellulales</taxon>
        <taxon>Pirellulaceae</taxon>
        <taxon>Lignipirellula</taxon>
    </lineage>
</organism>
<evidence type="ECO:0000313" key="3">
    <source>
        <dbReference type="Proteomes" id="UP000317648"/>
    </source>
</evidence>
<dbReference type="EMBL" id="CP036433">
    <property type="protein sequence ID" value="QDU98103.1"/>
    <property type="molecule type" value="Genomic_DNA"/>
</dbReference>
<dbReference type="Proteomes" id="UP000317648">
    <property type="component" value="Chromosome"/>
</dbReference>
<accession>A0A518E207</accession>
<keyword evidence="1" id="KW-0175">Coiled coil</keyword>
<dbReference type="RefSeq" id="WP_145057075.1">
    <property type="nucleotide sequence ID" value="NZ_CP036433.1"/>
</dbReference>
<keyword evidence="3" id="KW-1185">Reference proteome</keyword>
<sequence>MSENRIVIYSNGIADYQRSYTIAADTSQPITIPVRQDHLADLLASFNVYGDVRLKTPPTFRPANELEGNLRLNPASVYEDLATRLSGARVYVEKAGKDLEGVLLGLHEESEAGPGEPIQTKSLVVLTDDGLRRCPLREIRSWRFLDEEVQKEIDKALQRNYQRIKPKSSFVEFVLQAGAAAAEAVVQYALPAAAWKISYRLRMAEGQPTELQGFAIVDNNTEEDWIDFRVGVVTGEPITFSTDLADSKTPGRTHVDLVQETALGAVEVEMSVMMSAPADGDAMLAASTQRRKSAPALARAPQAAMKSAETAAAEVYEAGDFSVFESKDLVTLPARRSAAIPVFQIEVAEARSVLHYKQANHASRPYRSIEFTHQAAFSLSRGVCTVFEKTAYAGNCIIPSLKPGETRLLPHALETGVLVQCDPRRQRSTVVAIRLADGVCYTSTRLEQEKHYHVQNARDQRFQLTLDHTLQLTEPDITCQRIENGAAEPLAIASKLEGGVRLELAVEPLAKLSAAIVETQIRQSSVQLISERLSEETRQMAWIWENLIATNGPLAEHQGVLACLETYRELDAHREQMQVVQADRERLATRQERIRENLKTAGQDELTSRWRNELDEAERAINQIEDEKLPALQAAETALRKKLTDGLRALSVEWSKP</sequence>
<name>A0A518E207_9BACT</name>
<proteinExistence type="predicted"/>
<feature type="coiled-coil region" evidence="1">
    <location>
        <begin position="570"/>
        <end position="627"/>
    </location>
</feature>
<gene>
    <name evidence="2" type="ORF">Pla8534_59640</name>
</gene>
<evidence type="ECO:0000256" key="1">
    <source>
        <dbReference type="SAM" id="Coils"/>
    </source>
</evidence>
<dbReference type="KEGG" id="lcre:Pla8534_59640"/>
<evidence type="ECO:0000313" key="2">
    <source>
        <dbReference type="EMBL" id="QDU98103.1"/>
    </source>
</evidence>
<evidence type="ECO:0008006" key="4">
    <source>
        <dbReference type="Google" id="ProtNLM"/>
    </source>
</evidence>
<dbReference type="AlphaFoldDB" id="A0A518E207"/>
<protein>
    <recommendedName>
        <fullName evidence="4">DUF4139 domain-containing protein</fullName>
    </recommendedName>
</protein>
<dbReference type="OrthoDB" id="9777444at2"/>
<reference evidence="2 3" key="1">
    <citation type="submission" date="2019-02" db="EMBL/GenBank/DDBJ databases">
        <title>Deep-cultivation of Planctomycetes and their phenomic and genomic characterization uncovers novel biology.</title>
        <authorList>
            <person name="Wiegand S."/>
            <person name="Jogler M."/>
            <person name="Boedeker C."/>
            <person name="Pinto D."/>
            <person name="Vollmers J."/>
            <person name="Rivas-Marin E."/>
            <person name="Kohn T."/>
            <person name="Peeters S.H."/>
            <person name="Heuer A."/>
            <person name="Rast P."/>
            <person name="Oberbeckmann S."/>
            <person name="Bunk B."/>
            <person name="Jeske O."/>
            <person name="Meyerdierks A."/>
            <person name="Storesund J.E."/>
            <person name="Kallscheuer N."/>
            <person name="Luecker S."/>
            <person name="Lage O.M."/>
            <person name="Pohl T."/>
            <person name="Merkel B.J."/>
            <person name="Hornburger P."/>
            <person name="Mueller R.-W."/>
            <person name="Bruemmer F."/>
            <person name="Labrenz M."/>
            <person name="Spormann A.M."/>
            <person name="Op den Camp H."/>
            <person name="Overmann J."/>
            <person name="Amann R."/>
            <person name="Jetten M.S.M."/>
            <person name="Mascher T."/>
            <person name="Medema M.H."/>
            <person name="Devos D.P."/>
            <person name="Kaster A.-K."/>
            <person name="Ovreas L."/>
            <person name="Rohde M."/>
            <person name="Galperin M.Y."/>
            <person name="Jogler C."/>
        </authorList>
    </citation>
    <scope>NUCLEOTIDE SEQUENCE [LARGE SCALE GENOMIC DNA]</scope>
    <source>
        <strain evidence="2 3">Pla85_3_4</strain>
    </source>
</reference>